<dbReference type="InterPro" id="IPR011050">
    <property type="entry name" value="Pectin_lyase_fold/virulence"/>
</dbReference>
<evidence type="ECO:0000313" key="2">
    <source>
        <dbReference type="EMBL" id="CAB1215167.1"/>
    </source>
</evidence>
<dbReference type="Proteomes" id="UP000489961">
    <property type="component" value="Unassembled WGS sequence"/>
</dbReference>
<proteinExistence type="predicted"/>
<dbReference type="InterPro" id="IPR026457">
    <property type="entry name" value="CSLREA_Nterm"/>
</dbReference>
<accession>A0A811GCP5</accession>
<reference evidence="2 3" key="1">
    <citation type="submission" date="2020-02" db="EMBL/GenBank/DDBJ databases">
        <authorList>
            <person name="Chaudhuri R."/>
        </authorList>
    </citation>
    <scope>NUCLEOTIDE SEQUENCE [LARGE SCALE GENOMIC DNA]</scope>
    <source>
        <strain evidence="2">SFB21</strain>
    </source>
</reference>
<protein>
    <recommendedName>
        <fullName evidence="4">CSLREA domain-containing protein</fullName>
    </recommendedName>
</protein>
<name>A0A811GCP5_9GAMM</name>
<keyword evidence="1" id="KW-1133">Transmembrane helix</keyword>
<feature type="transmembrane region" description="Helical" evidence="1">
    <location>
        <begin position="764"/>
        <end position="783"/>
    </location>
</feature>
<evidence type="ECO:0000313" key="3">
    <source>
        <dbReference type="Proteomes" id="UP000489961"/>
    </source>
</evidence>
<evidence type="ECO:0008006" key="4">
    <source>
        <dbReference type="Google" id="ProtNLM"/>
    </source>
</evidence>
<sequence length="789" mass="84502">MVLSAMSLMAAQDKTIYVNTFDDEDNTNPNKCSLREAVKAASLNKAYGGCSAGNTLNGQKDIIQLEAGEYKLEKEIAPTSQIIIQGKSPADWKQKSPLTNDYPLMGNLVSKISGQNKTRIFNTINSESALTLLQVELTQGYSKEDGGALYLAGPLVMNSSAITSSKSEKNGGAIYFVSQNTEKSLSLSRTLIEGNNAILGSVMAMDCEANLLSTKASIDVSYSSIVNNGNQGNSNSTLDFCGNSAVNLTANTIAKNSAAGSNGAIINTVASSGHPTSSSSSLLLNSNTIVENKAASTLYYDEKGTKALSFNVLAYNVGRSCGYSSANNVAIDDVTISAINNAIELTGSGECTLPTASTASTSNNINVSGISITSLLSAYQVASEYNTYLPLYYPKDNQLSNDLVDIGTTGCSDYDQRGLERVTDGTLILDPTLKNSCDIGSVELMRPTAADIVNLTNSSAVTLIDALQAEVDRLKALVTNKNTNSDYLIMYNDDLSKAESLLKYTKQYQGYRTIYVDPFKFALTDEVEVGTNGAKRLTPLDLDNYDVSAVSYGVGSSQSANASIDLSSIQPDSKLKCEWKPDLKRIMVYRLEDHITNSANSEYCKYTLKNKETGVLSTGLISARFTNIAPVANDDTYYISSSSNLEITVNPLENDNDDGDGSTSGLSFVKKPFYANPTIGEIPIQIEKLPAGLTVSAERQGPCPGNNAANICYGGKLHFTVKNNFSQFDYPVTYKVYDADEISSNIATIYLTNTVQNTNTSSSGGGGAFGLYGVFALLGLGLYRRYRMK</sequence>
<dbReference type="SUPFAM" id="SSF51126">
    <property type="entry name" value="Pectin lyase-like"/>
    <property type="match status" value="1"/>
</dbReference>
<organism evidence="2 3">
    <name type="scientific">Acinetobacter bouvetii</name>
    <dbReference type="NCBI Taxonomy" id="202951"/>
    <lineage>
        <taxon>Bacteria</taxon>
        <taxon>Pseudomonadati</taxon>
        <taxon>Pseudomonadota</taxon>
        <taxon>Gammaproteobacteria</taxon>
        <taxon>Moraxellales</taxon>
        <taxon>Moraxellaceae</taxon>
        <taxon>Acinetobacter</taxon>
    </lineage>
</organism>
<keyword evidence="1" id="KW-0472">Membrane</keyword>
<comment type="caution">
    <text evidence="2">The sequence shown here is derived from an EMBL/GenBank/DDBJ whole genome shotgun (WGS) entry which is preliminary data.</text>
</comment>
<dbReference type="AlphaFoldDB" id="A0A811GCP5"/>
<dbReference type="EMBL" id="CADDTS010000028">
    <property type="protein sequence ID" value="CAB1215167.1"/>
    <property type="molecule type" value="Genomic_DNA"/>
</dbReference>
<evidence type="ECO:0000256" key="1">
    <source>
        <dbReference type="SAM" id="Phobius"/>
    </source>
</evidence>
<gene>
    <name evidence="2" type="ORF">SFB21_1693</name>
</gene>
<dbReference type="NCBIfam" id="TIGR04214">
    <property type="entry name" value="CSLREA_Nterm"/>
    <property type="match status" value="1"/>
</dbReference>
<keyword evidence="1" id="KW-0812">Transmembrane</keyword>